<sequence>MSTSDAAAQAAAARDETRSTRERFERLLKQELAIQSAAMSKDEMPSCTTLFDRCLSCFALFPQLNAIYRHGSFSSCEDKVDDWKACLSLRGLDPDEKYRAWIQRRAEMAARKRMSKQTTEDVWTFRFTPDGHVVDPEHESDDFPNPISTTPR</sequence>
<reference evidence="2" key="1">
    <citation type="submission" date="2016-04" db="EMBL/GenBank/DDBJ databases">
        <authorList>
            <person name="Nguyen H.D."/>
            <person name="Samba Siva P."/>
            <person name="Cullis J."/>
            <person name="Levesque C.A."/>
            <person name="Hambleton S."/>
        </authorList>
    </citation>
    <scope>NUCLEOTIDE SEQUENCE</scope>
    <source>
        <strain evidence="2">DAOMC 236426</strain>
    </source>
</reference>
<organism evidence="2 3">
    <name type="scientific">Tilletia controversa</name>
    <name type="common">dwarf bunt fungus</name>
    <dbReference type="NCBI Taxonomy" id="13291"/>
    <lineage>
        <taxon>Eukaryota</taxon>
        <taxon>Fungi</taxon>
        <taxon>Dikarya</taxon>
        <taxon>Basidiomycota</taxon>
        <taxon>Ustilaginomycotina</taxon>
        <taxon>Exobasidiomycetes</taxon>
        <taxon>Tilletiales</taxon>
        <taxon>Tilletiaceae</taxon>
        <taxon>Tilletia</taxon>
    </lineage>
</organism>
<dbReference type="AlphaFoldDB" id="A0A8X7SY24"/>
<reference evidence="2" key="2">
    <citation type="journal article" date="2019" name="IMA Fungus">
        <title>Genome sequencing and comparison of five Tilletia species to identify candidate genes for the detection of regulated species infecting wheat.</title>
        <authorList>
            <person name="Nguyen H.D.T."/>
            <person name="Sultana T."/>
            <person name="Kesanakurti P."/>
            <person name="Hambleton S."/>
        </authorList>
    </citation>
    <scope>NUCLEOTIDE SEQUENCE</scope>
    <source>
        <strain evidence="2">DAOMC 236426</strain>
    </source>
</reference>
<accession>A0A8X7SY24</accession>
<evidence type="ECO:0000313" key="2">
    <source>
        <dbReference type="EMBL" id="KAE8249228.1"/>
    </source>
</evidence>
<evidence type="ECO:0000313" key="3">
    <source>
        <dbReference type="Proteomes" id="UP000077684"/>
    </source>
</evidence>
<feature type="region of interest" description="Disordered" evidence="1">
    <location>
        <begin position="1"/>
        <end position="21"/>
    </location>
</feature>
<comment type="caution">
    <text evidence="2">The sequence shown here is derived from an EMBL/GenBank/DDBJ whole genome shotgun (WGS) entry which is preliminary data.</text>
</comment>
<keyword evidence="3" id="KW-1185">Reference proteome</keyword>
<dbReference type="InterPro" id="IPR021475">
    <property type="entry name" value="Pants/Emi1-like"/>
</dbReference>
<dbReference type="Pfam" id="PF11326">
    <property type="entry name" value="PANTS-like"/>
    <property type="match status" value="1"/>
</dbReference>
<dbReference type="PANTHER" id="PTHR28052:SF1">
    <property type="entry name" value="UPF0545 PROTEIN C22ORF39"/>
    <property type="match status" value="1"/>
</dbReference>
<dbReference type="PANTHER" id="PTHR28052">
    <property type="entry name" value="UPF0545 PROTEIN C22ORF39"/>
    <property type="match status" value="1"/>
</dbReference>
<feature type="region of interest" description="Disordered" evidence="1">
    <location>
        <begin position="133"/>
        <end position="152"/>
    </location>
</feature>
<evidence type="ECO:0000256" key="1">
    <source>
        <dbReference type="SAM" id="MobiDB-lite"/>
    </source>
</evidence>
<dbReference type="EMBL" id="LWDE02000296">
    <property type="protein sequence ID" value="KAE8249228.1"/>
    <property type="molecule type" value="Genomic_DNA"/>
</dbReference>
<feature type="compositionally biased region" description="Low complexity" evidence="1">
    <location>
        <begin position="1"/>
        <end position="12"/>
    </location>
</feature>
<dbReference type="Proteomes" id="UP000077684">
    <property type="component" value="Unassembled WGS sequence"/>
</dbReference>
<protein>
    <submittedName>
        <fullName evidence="2">Uncharacterized protein</fullName>
    </submittedName>
</protein>
<gene>
    <name evidence="2" type="ORF">A4X06_0g3327</name>
</gene>
<name>A0A8X7SY24_9BASI</name>
<proteinExistence type="predicted"/>